<dbReference type="SUPFAM" id="SSF53335">
    <property type="entry name" value="S-adenosyl-L-methionine-dependent methyltransferases"/>
    <property type="match status" value="1"/>
</dbReference>
<dbReference type="PROSITE" id="PS00092">
    <property type="entry name" value="N6_MTASE"/>
    <property type="match status" value="1"/>
</dbReference>
<keyword evidence="3" id="KW-0067">ATP-binding</keyword>
<dbReference type="InterPro" id="IPR011639">
    <property type="entry name" value="MethylTrfase_TaqI-like_dom"/>
</dbReference>
<dbReference type="Pfam" id="PF04851">
    <property type="entry name" value="ResIII"/>
    <property type="match status" value="1"/>
</dbReference>
<dbReference type="PANTHER" id="PTHR47396">
    <property type="entry name" value="TYPE I RESTRICTION ENZYME ECOKI R PROTEIN"/>
    <property type="match status" value="1"/>
</dbReference>
<keyword evidence="3" id="KW-0347">Helicase</keyword>
<dbReference type="InterPro" id="IPR050742">
    <property type="entry name" value="Helicase_Restrict-Modif_Enz"/>
</dbReference>
<evidence type="ECO:0000313" key="3">
    <source>
        <dbReference type="EMBL" id="NME41441.1"/>
    </source>
</evidence>
<dbReference type="PROSITE" id="PS51192">
    <property type="entry name" value="HELICASE_ATP_BIND_1"/>
    <property type="match status" value="1"/>
</dbReference>
<gene>
    <name evidence="3" type="ORF">HF863_01420</name>
</gene>
<dbReference type="GO" id="GO:0009007">
    <property type="term" value="F:site-specific DNA-methyltransferase (adenine-specific) activity"/>
    <property type="evidence" value="ECO:0007669"/>
    <property type="project" value="UniProtKB-EC"/>
</dbReference>
<keyword evidence="3" id="KW-0547">Nucleotide-binding</keyword>
<dbReference type="GO" id="GO:0032259">
    <property type="term" value="P:methylation"/>
    <property type="evidence" value="ECO:0007669"/>
    <property type="project" value="InterPro"/>
</dbReference>
<dbReference type="SMART" id="SM00487">
    <property type="entry name" value="DEXDc"/>
    <property type="match status" value="1"/>
</dbReference>
<protein>
    <submittedName>
        <fullName evidence="3">DEAD/DEAH box helicase family protein</fullName>
    </submittedName>
</protein>
<feature type="domain" description="Helicase ATP-binding" evidence="2">
    <location>
        <begin position="304"/>
        <end position="473"/>
    </location>
</feature>
<organism evidence="3 4">
    <name type="scientific">Ligilactobacillus agilis</name>
    <dbReference type="NCBI Taxonomy" id="1601"/>
    <lineage>
        <taxon>Bacteria</taxon>
        <taxon>Bacillati</taxon>
        <taxon>Bacillota</taxon>
        <taxon>Bacilli</taxon>
        <taxon>Lactobacillales</taxon>
        <taxon>Lactobacillaceae</taxon>
        <taxon>Ligilactobacillus</taxon>
    </lineage>
</organism>
<dbReference type="GO" id="GO:0004386">
    <property type="term" value="F:helicase activity"/>
    <property type="evidence" value="ECO:0007669"/>
    <property type="project" value="UniProtKB-KW"/>
</dbReference>
<dbReference type="InterPro" id="IPR002052">
    <property type="entry name" value="DNA_methylase_N6_adenine_CS"/>
</dbReference>
<feature type="region of interest" description="Disordered" evidence="1">
    <location>
        <begin position="814"/>
        <end position="838"/>
    </location>
</feature>
<dbReference type="GO" id="GO:0005829">
    <property type="term" value="C:cytosol"/>
    <property type="evidence" value="ECO:0007669"/>
    <property type="project" value="TreeGrafter"/>
</dbReference>
<dbReference type="GO" id="GO:0005524">
    <property type="term" value="F:ATP binding"/>
    <property type="evidence" value="ECO:0007669"/>
    <property type="project" value="InterPro"/>
</dbReference>
<keyword evidence="3" id="KW-0378">Hydrolase</keyword>
<dbReference type="SUPFAM" id="SSF52540">
    <property type="entry name" value="P-loop containing nucleoside triphosphate hydrolases"/>
    <property type="match status" value="2"/>
</dbReference>
<dbReference type="EMBL" id="JABAFP010000003">
    <property type="protein sequence ID" value="NME41441.1"/>
    <property type="molecule type" value="Genomic_DNA"/>
</dbReference>
<dbReference type="GO" id="GO:0006304">
    <property type="term" value="P:DNA modification"/>
    <property type="evidence" value="ECO:0007669"/>
    <property type="project" value="InterPro"/>
</dbReference>
<dbReference type="Proteomes" id="UP000563853">
    <property type="component" value="Unassembled WGS sequence"/>
</dbReference>
<dbReference type="PANTHER" id="PTHR47396:SF1">
    <property type="entry name" value="ATP-DEPENDENT HELICASE IRC3-RELATED"/>
    <property type="match status" value="1"/>
</dbReference>
<dbReference type="InterPro" id="IPR027417">
    <property type="entry name" value="P-loop_NTPase"/>
</dbReference>
<sequence length="1461" mass="167038">MVKSNFEFLKDGLDTAEIAPLAIKCEKLYGQGNYTEVIANVRKIVERLAQVIIDLAYIKMKPRSNFNDYLQKIKEENLVPKDALDIFYSLKASGNSAAHTLNEYDKEVALTTLKNVYLLLAWFVTNYAPDQKELIRPFVEPILQTDYATFGRKLIYIQTVKNLADWPAYQGSEKIGEATIVEQEVNQQANSEDLRAAAQKRINQYMKTAGVTPSLEWAELAYSRKEKRFFSDKEVHQVLKRSGIKKNPKLAGDEWFLVSLDTAKAAIKAVKEGRKSLKVDELPQVAQPKIKLRPEQAQAVKQTRKVFKTKDTMLWNAKMRFGKTLTALKLIKEEQFQKVLIMTHRPVVKDSWFDDFNKMEMGPAGYIYGSKTKGEAIENLALTTKPFIYFASIQDLRGSKVFGGKKDKNEVFTMIDWDLVIIDEAHEGTQTPLAQSVISGVKKDHTKLLGLSGTPFNILDQYEEEQVYTWDYVMEQEAKYKWEETNPQKPNPYASLPKVSMYTFDIGEQFKAINYRDLLDKSFNFKEFFRVDKDGKFIHEADVKQFLVNITSPNSKNNYPFSTKAFRNNLRHTLWILPGVKEANALETLLKANPVFMDYEVVNVVKNDQSDNVQDAKESDLESVRSAIGPNPAQTKTITLTVRKLTTGVNVPEWTGVVFLSNTNSATQYLQAAFRAQTPFVDEHLGRKEECYIFDFAPDRALTVMAESTRLNTGVGKRTSNVQKEQMKKLLNFMPIIGKSGNQMKRFEVDTLLAKIKRVYAQKAVQSGFDDDSLYSDELLMLDQVDLKEFNDLKAIVGTTKKEKTPTKIDVNKQGLTDEEYDRAEKAKKKPAKKRTPEEMAALEKMNELKKQRKTMISVLRSISIRIPLLIYGMDIDINENVNMKKFVKLVDDVSWQEFMPNKVTKELFMKFAKYYDQDVFIEAGRIIRHKVKRLDKLDPIARAAELALIFGTFRNPDKETVLTPWRVVNLQLGETLGGYSFYDDKYQATTIDGKDAAHWIKTNYTDELFGPNSQSKILEINSKTGLYPLYAAISLYYQRFQVMNEQAGGKFSSEDELFIWQQVLRENIFVIAKTPMAKHITQRTLAGYQDMETNIEYIEDIVNKSKASVSQAAKEVRSKFNDMKFDVVIGNPPYQENSKGQTTRSEPIYHKFVDLSYELSPLVVLITPARFLFDAGQTPKAWNERMLADKHIKIVRYIDKSEVVFPRTDIKGGVAITLRDINQDFGAIGLFTPYETLNKIKDKVSFDIGMDSIISSRGNYRFSPEFFKDFKNAGNILGKGTGNMIVSNSFKKLENAFSEVSLSENGIKLIGRLDNKRVYRYIEGKYILENPYISTYNVLVPKSNGSGFLGEKLSTPIISVPLSGATDTFISIGMFKTYFESESCLKYVKSKFLRALLSIKKITQDNPKSVWSEIPLQDFTPNSDIDWTKSVSEIDQQLYKKYDLTADEIEFIETKVQVME</sequence>
<proteinExistence type="predicted"/>
<dbReference type="GO" id="GO:0003677">
    <property type="term" value="F:DNA binding"/>
    <property type="evidence" value="ECO:0007669"/>
    <property type="project" value="InterPro"/>
</dbReference>
<dbReference type="InterPro" id="IPR029063">
    <property type="entry name" value="SAM-dependent_MTases_sf"/>
</dbReference>
<dbReference type="InterPro" id="IPR006935">
    <property type="entry name" value="Helicase/UvrB_N"/>
</dbReference>
<dbReference type="InterPro" id="IPR014001">
    <property type="entry name" value="Helicase_ATP-bd"/>
</dbReference>
<dbReference type="Pfam" id="PF07669">
    <property type="entry name" value="Eco57I"/>
    <property type="match status" value="1"/>
</dbReference>
<accession>A0A848C3Y9</accession>
<dbReference type="Gene3D" id="3.40.50.150">
    <property type="entry name" value="Vaccinia Virus protein VP39"/>
    <property type="match status" value="1"/>
</dbReference>
<name>A0A848C3Y9_9LACO</name>
<evidence type="ECO:0000256" key="1">
    <source>
        <dbReference type="SAM" id="MobiDB-lite"/>
    </source>
</evidence>
<comment type="caution">
    <text evidence="3">The sequence shown here is derived from an EMBL/GenBank/DDBJ whole genome shotgun (WGS) entry which is preliminary data.</text>
</comment>
<reference evidence="3 4" key="1">
    <citation type="submission" date="2020-04" db="EMBL/GenBank/DDBJ databases">
        <authorList>
            <person name="Hitch T.C.A."/>
            <person name="Wylensek D."/>
            <person name="Clavel T."/>
        </authorList>
    </citation>
    <scope>NUCLEOTIDE SEQUENCE [LARGE SCALE GENOMIC DNA]</scope>
    <source>
        <strain evidence="3 4">WCA-389-WT-5H1</strain>
    </source>
</reference>
<dbReference type="GO" id="GO:0016787">
    <property type="term" value="F:hydrolase activity"/>
    <property type="evidence" value="ECO:0007669"/>
    <property type="project" value="InterPro"/>
</dbReference>
<dbReference type="RefSeq" id="WP_170091114.1">
    <property type="nucleotide sequence ID" value="NZ_JABAFP010000003.1"/>
</dbReference>
<evidence type="ECO:0000259" key="2">
    <source>
        <dbReference type="PROSITE" id="PS51192"/>
    </source>
</evidence>
<dbReference type="Gene3D" id="3.40.50.300">
    <property type="entry name" value="P-loop containing nucleotide triphosphate hydrolases"/>
    <property type="match status" value="2"/>
</dbReference>
<evidence type="ECO:0000313" key="4">
    <source>
        <dbReference type="Proteomes" id="UP000563853"/>
    </source>
</evidence>